<evidence type="ECO:0000313" key="4">
    <source>
        <dbReference type="Proteomes" id="UP001642464"/>
    </source>
</evidence>
<comment type="caution">
    <text evidence="3">The sequence shown here is derived from an EMBL/GenBank/DDBJ whole genome shotgun (WGS) entry which is preliminary data.</text>
</comment>
<organism evidence="3 4">
    <name type="scientific">Durusdinium trenchii</name>
    <dbReference type="NCBI Taxonomy" id="1381693"/>
    <lineage>
        <taxon>Eukaryota</taxon>
        <taxon>Sar</taxon>
        <taxon>Alveolata</taxon>
        <taxon>Dinophyceae</taxon>
        <taxon>Suessiales</taxon>
        <taxon>Symbiodiniaceae</taxon>
        <taxon>Durusdinium</taxon>
    </lineage>
</organism>
<keyword evidence="4" id="KW-1185">Reference proteome</keyword>
<evidence type="ECO:0000259" key="2">
    <source>
        <dbReference type="Pfam" id="PF00149"/>
    </source>
</evidence>
<proteinExistence type="predicted"/>
<dbReference type="PANTHER" id="PTHR47474:SF1">
    <property type="entry name" value="TYROSINE-PROTEIN PHOSPHATASE RLPH2"/>
    <property type="match status" value="1"/>
</dbReference>
<dbReference type="InterPro" id="IPR004843">
    <property type="entry name" value="Calcineurin-like_PHP"/>
</dbReference>
<dbReference type="SUPFAM" id="SSF56300">
    <property type="entry name" value="Metallo-dependent phosphatases"/>
    <property type="match status" value="1"/>
</dbReference>
<evidence type="ECO:0000313" key="3">
    <source>
        <dbReference type="EMBL" id="CAK9033631.1"/>
    </source>
</evidence>
<sequence length="931" mass="102897">MEALAALTALGSSRRVHFVVELGDFVVTEDDQQGTTGRRTAESVEFRLKLANGLKLPSDTESLEHLIVENWEGLEWTERLERGSPFICSIEQKTSGFLKAMLDWWDKVKGDQRFAFQPFYGLAEALEPTTPWTGVPAASDVGTIGLLIRPCVSPPTETGTQDDSEPTVGDKALVPFLDSVPRLPTKYAGSRVMEISSARADDAMTLASVLFEDLCDSSGPIVVATNAWSVDHLFLAFSSLSSLQLLAGQKLCVEVDPILWYGHMWFKVSMFPVEDHQKQDENQGNANHDNLSTGVVKWRMNTGRTRPQGSMRALANIMYEGQVVDMTCLGAKPIAMGLVDFREALNYFLTRNGHGLDQGAWLTTHTSYKSLNHKQFNLKFDVRPILEHQASQSAVERGGSSDETRELVDGRMNSEISDQLERFFAAPRRTWVTCKTATDLYSMCNMLAQRTSGMKRGASLEILQLNPSIQNTKLLLKILDAPTIYHSEGLGSGRRSGQRHSTKVSSRSTPSALGKWFWHLSNDAEQSDGDEVVVDISTVGLASFVTAMQAICHAQRLFSLPATLAISCESTRVFHDVSGIPIKGLVVQLVSRRRRGEMFAASRTWRFSRVNGPLCFVGDLHGHVGKLERLWERLPAAVGGDEAFAQLNVVFLGDYVDKGPDPRGTVDWLLELRHRFPQQRHVFLSGNHDFALSAFLGLLPGPVGDLSATWREHPEAVLPDEAMYDGPHHETMHLQGRTYASQPFSVFESKSTFDSYGVDYADRQALLKAMPPAHKEFFRDLDYIAELRSSVGDVVAVHAGLEEQADGGLPDAVSLLRARDPQLFQLPFIESFCGRANVERMPLAMVPRIPRKRGPQPPPLFLVSGHHGFVRVNGRRIIVDMCSGRADQDLAAFILLRDGPSGGSHNPLSNEQGLQMKIVTSASPTSSSQVE</sequence>
<feature type="domain" description="Calcineurin-like phosphoesterase" evidence="2">
    <location>
        <begin position="614"/>
        <end position="710"/>
    </location>
</feature>
<evidence type="ECO:0000256" key="1">
    <source>
        <dbReference type="SAM" id="MobiDB-lite"/>
    </source>
</evidence>
<feature type="non-terminal residue" evidence="3">
    <location>
        <position position="931"/>
    </location>
</feature>
<protein>
    <submittedName>
        <fullName evidence="3">Tyrosine-protein phosphatase RLPH2 (Protein RHIZOBIALE-LIKE PHOSPHATASE 2)</fullName>
    </submittedName>
</protein>
<name>A0ABP0L393_9DINO</name>
<dbReference type="Gene3D" id="3.60.21.10">
    <property type="match status" value="1"/>
</dbReference>
<dbReference type="Proteomes" id="UP001642464">
    <property type="component" value="Unassembled WGS sequence"/>
</dbReference>
<dbReference type="InterPro" id="IPR029052">
    <property type="entry name" value="Metallo-depent_PP-like"/>
</dbReference>
<dbReference type="PANTHER" id="PTHR47474">
    <property type="entry name" value="TYROSINE-PROTEIN PHOSPHATASE RLPH2"/>
    <property type="match status" value="1"/>
</dbReference>
<dbReference type="Pfam" id="PF00149">
    <property type="entry name" value="Metallophos"/>
    <property type="match status" value="1"/>
</dbReference>
<dbReference type="EMBL" id="CAXAMM010014401">
    <property type="protein sequence ID" value="CAK9033631.1"/>
    <property type="molecule type" value="Genomic_DNA"/>
</dbReference>
<feature type="region of interest" description="Disordered" evidence="1">
    <location>
        <begin position="489"/>
        <end position="508"/>
    </location>
</feature>
<reference evidence="3 4" key="1">
    <citation type="submission" date="2024-02" db="EMBL/GenBank/DDBJ databases">
        <authorList>
            <person name="Chen Y."/>
            <person name="Shah S."/>
            <person name="Dougan E. K."/>
            <person name="Thang M."/>
            <person name="Chan C."/>
        </authorList>
    </citation>
    <scope>NUCLEOTIDE SEQUENCE [LARGE SCALE GENOMIC DNA]</scope>
</reference>
<accession>A0ABP0L393</accession>
<gene>
    <name evidence="3" type="ORF">SCF082_LOCUS20563</name>
</gene>